<reference evidence="1" key="1">
    <citation type="submission" date="2014-11" db="EMBL/GenBank/DDBJ databases">
        <authorList>
            <person name="Amaro Gonzalez C."/>
        </authorList>
    </citation>
    <scope>NUCLEOTIDE SEQUENCE</scope>
</reference>
<name>A0A0E9V666_ANGAN</name>
<sequence>MNSLLQNPKGPISAMLGRFCRKDDNPLKMDRLIGLD</sequence>
<organism evidence="1">
    <name type="scientific">Anguilla anguilla</name>
    <name type="common">European freshwater eel</name>
    <name type="synonym">Muraena anguilla</name>
    <dbReference type="NCBI Taxonomy" id="7936"/>
    <lineage>
        <taxon>Eukaryota</taxon>
        <taxon>Metazoa</taxon>
        <taxon>Chordata</taxon>
        <taxon>Craniata</taxon>
        <taxon>Vertebrata</taxon>
        <taxon>Euteleostomi</taxon>
        <taxon>Actinopterygii</taxon>
        <taxon>Neopterygii</taxon>
        <taxon>Teleostei</taxon>
        <taxon>Anguilliformes</taxon>
        <taxon>Anguillidae</taxon>
        <taxon>Anguilla</taxon>
    </lineage>
</organism>
<dbReference type="EMBL" id="GBXM01035091">
    <property type="protein sequence ID" value="JAH73486.1"/>
    <property type="molecule type" value="Transcribed_RNA"/>
</dbReference>
<accession>A0A0E9V666</accession>
<reference evidence="1" key="2">
    <citation type="journal article" date="2015" name="Fish Shellfish Immunol.">
        <title>Early steps in the European eel (Anguilla anguilla)-Vibrio vulnificus interaction in the gills: Role of the RtxA13 toxin.</title>
        <authorList>
            <person name="Callol A."/>
            <person name="Pajuelo D."/>
            <person name="Ebbesson L."/>
            <person name="Teles M."/>
            <person name="MacKenzie S."/>
            <person name="Amaro C."/>
        </authorList>
    </citation>
    <scope>NUCLEOTIDE SEQUENCE</scope>
</reference>
<protein>
    <submittedName>
        <fullName evidence="1">Uncharacterized protein</fullName>
    </submittedName>
</protein>
<proteinExistence type="predicted"/>
<evidence type="ECO:0000313" key="1">
    <source>
        <dbReference type="EMBL" id="JAH73486.1"/>
    </source>
</evidence>
<dbReference type="AlphaFoldDB" id="A0A0E9V666"/>